<dbReference type="Pfam" id="PF07081">
    <property type="entry name" value="DUF1349"/>
    <property type="match status" value="1"/>
</dbReference>
<feature type="compositionally biased region" description="Basic and acidic residues" evidence="1">
    <location>
        <begin position="1"/>
        <end position="16"/>
    </location>
</feature>
<gene>
    <name evidence="2" type="ORF">LGLO00237_LOCUS19634</name>
</gene>
<dbReference type="InterPro" id="IPR013320">
    <property type="entry name" value="ConA-like_dom_sf"/>
</dbReference>
<dbReference type="AlphaFoldDB" id="A0A6U2XTY8"/>
<dbReference type="Gene3D" id="2.60.120.200">
    <property type="match status" value="1"/>
</dbReference>
<proteinExistence type="predicted"/>
<dbReference type="PANTHER" id="PTHR35332:SF2">
    <property type="entry name" value="REGULATION OF ENOLASE PROTEIN 1"/>
    <property type="match status" value="1"/>
</dbReference>
<protein>
    <submittedName>
        <fullName evidence="2">Uncharacterized protein</fullName>
    </submittedName>
</protein>
<dbReference type="InterPro" id="IPR009784">
    <property type="entry name" value="DUF1349"/>
</dbReference>
<accession>A0A6U2XTY8</accession>
<dbReference type="PANTHER" id="PTHR35332">
    <property type="entry name" value="REGULATION OF ENOLASE PROTEIN 1"/>
    <property type="match status" value="1"/>
</dbReference>
<sequence length="253" mass="28701">MERDTEAKKKSTDAKEASMMPTASLSGKFKQGRAQAFNFSTNECDINGTACSWRNPPEHVEWKKGEGYLVIPKAKTDYWSKPFQDDPAEAASGHGLVVNISEKTQEWMGVVKFSLEPTIVYDQAGLIIYVDDKHWIKAGLEMEQGVPRMSCVATNEVSDWSYVTHPRTKDVCMRVHARLYKKGTFMECKIEYMDEKGDWQFLREPVISCARQDGKSMAFTLQFGLMCCAPTKKEGDASSMRATFTHLETLEYE</sequence>
<evidence type="ECO:0000256" key="1">
    <source>
        <dbReference type="SAM" id="MobiDB-lite"/>
    </source>
</evidence>
<dbReference type="SUPFAM" id="SSF49899">
    <property type="entry name" value="Concanavalin A-like lectins/glucanases"/>
    <property type="match status" value="1"/>
</dbReference>
<reference evidence="2" key="1">
    <citation type="submission" date="2021-01" db="EMBL/GenBank/DDBJ databases">
        <authorList>
            <person name="Corre E."/>
            <person name="Pelletier E."/>
            <person name="Niang G."/>
            <person name="Scheremetjew M."/>
            <person name="Finn R."/>
            <person name="Kale V."/>
            <person name="Holt S."/>
            <person name="Cochrane G."/>
            <person name="Meng A."/>
            <person name="Brown T."/>
            <person name="Cohen L."/>
        </authorList>
    </citation>
    <scope>NUCLEOTIDE SEQUENCE</scope>
    <source>
        <strain evidence="2">CCCM811</strain>
    </source>
</reference>
<feature type="region of interest" description="Disordered" evidence="1">
    <location>
        <begin position="1"/>
        <end position="25"/>
    </location>
</feature>
<organism evidence="2">
    <name type="scientific">Lotharella globosa</name>
    <dbReference type="NCBI Taxonomy" id="91324"/>
    <lineage>
        <taxon>Eukaryota</taxon>
        <taxon>Sar</taxon>
        <taxon>Rhizaria</taxon>
        <taxon>Cercozoa</taxon>
        <taxon>Chlorarachniophyceae</taxon>
        <taxon>Lotharella</taxon>
    </lineage>
</organism>
<evidence type="ECO:0000313" key="2">
    <source>
        <dbReference type="EMBL" id="CAE0668011.1"/>
    </source>
</evidence>
<name>A0A6U2XTY8_9EUKA</name>
<dbReference type="EMBL" id="HBIV01027436">
    <property type="protein sequence ID" value="CAE0668011.1"/>
    <property type="molecule type" value="Transcribed_RNA"/>
</dbReference>